<dbReference type="RefSeq" id="WP_406696849.1">
    <property type="nucleotide sequence ID" value="NZ_CP155447.1"/>
</dbReference>
<dbReference type="SUPFAM" id="SSF52833">
    <property type="entry name" value="Thioredoxin-like"/>
    <property type="match status" value="1"/>
</dbReference>
<accession>A0AAU7CF30</accession>
<dbReference type="Pfam" id="PF13899">
    <property type="entry name" value="Thioredoxin_7"/>
    <property type="match status" value="1"/>
</dbReference>
<dbReference type="PANTHER" id="PTHR15337">
    <property type="entry name" value="ANTERIOR GRADIENT PROTEIN-RELATED"/>
    <property type="match status" value="1"/>
</dbReference>
<evidence type="ECO:0000313" key="2">
    <source>
        <dbReference type="EMBL" id="XBH04102.1"/>
    </source>
</evidence>
<dbReference type="InterPro" id="IPR051099">
    <property type="entry name" value="AGR/TXD"/>
</dbReference>
<reference evidence="2" key="1">
    <citation type="submission" date="2024-05" db="EMBL/GenBank/DDBJ databases">
        <title>Planctomycetes of the genus Singulisphaera possess chitinolytic capabilities.</title>
        <authorList>
            <person name="Ivanova A."/>
        </authorList>
    </citation>
    <scope>NUCLEOTIDE SEQUENCE</scope>
    <source>
        <strain evidence="2">Ch08T</strain>
    </source>
</reference>
<proteinExistence type="predicted"/>
<gene>
    <name evidence="2" type="ORF">V5E97_38265</name>
</gene>
<dbReference type="InterPro" id="IPR036249">
    <property type="entry name" value="Thioredoxin-like_sf"/>
</dbReference>
<dbReference type="AlphaFoldDB" id="A0AAU7CF30"/>
<name>A0AAU7CF30_9BACT</name>
<dbReference type="PANTHER" id="PTHR15337:SF11">
    <property type="entry name" value="THIOREDOXIN DOMAIN-CONTAINING PROTEIN"/>
    <property type="match status" value="1"/>
</dbReference>
<dbReference type="Gene3D" id="3.40.30.10">
    <property type="entry name" value="Glutaredoxin"/>
    <property type="match status" value="1"/>
</dbReference>
<evidence type="ECO:0000256" key="1">
    <source>
        <dbReference type="ARBA" id="ARBA00022729"/>
    </source>
</evidence>
<protein>
    <submittedName>
        <fullName evidence="2">Thioredoxin family protein</fullName>
    </submittedName>
</protein>
<organism evidence="2">
    <name type="scientific">Singulisphaera sp. Ch08</name>
    <dbReference type="NCBI Taxonomy" id="3120278"/>
    <lineage>
        <taxon>Bacteria</taxon>
        <taxon>Pseudomonadati</taxon>
        <taxon>Planctomycetota</taxon>
        <taxon>Planctomycetia</taxon>
        <taxon>Isosphaerales</taxon>
        <taxon>Isosphaeraceae</taxon>
        <taxon>Singulisphaera</taxon>
    </lineage>
</organism>
<sequence length="336" mass="37383">MTPRKSRSIGMGLVALLGFGSVWLDGRVAEAAGPGGIEWRSDIQRANAEAKAKHRLLWIQFTGSWCHFCTLMDRESFIHPKVIGQSREHFVPIKLQSDTNEELATQLGVAGLPATILVSPAGEIVAKHEGYLDPETFHSFLESARARVEQASLAKGSAPARESKAAAPSATRAEESLALAGFCPVSLVQEHRLVQGQHALSLEHEGRVYRFANPIVRGTFQRQPERFIPVNSGRCPVHQVDRGNVKPGEARFGILFQGHLYLCADEISRAQFMKNPERYCHVDLADRGLCPHCWGHDFVLAKGQPHWSPVFDKLRVSTVERETREAARRTEISTRR</sequence>
<keyword evidence="1" id="KW-0732">Signal</keyword>
<dbReference type="EMBL" id="CP155447">
    <property type="protein sequence ID" value="XBH04102.1"/>
    <property type="molecule type" value="Genomic_DNA"/>
</dbReference>